<keyword evidence="3" id="KW-0540">Nuclease</keyword>
<sequence>MKKVKFIHAADLHLDSPFIGLNYLPEEIFQFVKESTFHSFTRIIDLAIQEKVDFLLIAGDLYDDEDRSLKAQLYFQKQMKRLCEHHIKAYIIHGNHDHTSGRSIQLDLPENVHIFSDKDVECVNYERNGDIIASIYGYSYPVRTVTENIGKRFEKASNAPFHIGLLHGSIASDHSHEPYCPFQLSDLVEKDFDYWALGHIHKRQILHKKSPVILYPGNIQGRHIKEQGSKGVYIVELSEKEVNYQFHPVANIIFQEVPLNIKHIHTLDQLISSIKLVKEKLKSQYVGCFCSLVLEGNTPLYEELHQDGVLEDLQEMMNDEEESHHFVWILSIKNETIPQEGCKEQANIFSGDFQEMIRSYEMDEALQPLYKNHLVRRFIGRFSEEEKEQILDEAKALIFHEWLKSSRD</sequence>
<gene>
    <name evidence="3" type="ORF">J2S06_001394</name>
</gene>
<evidence type="ECO:0000259" key="2">
    <source>
        <dbReference type="Pfam" id="PF00149"/>
    </source>
</evidence>
<dbReference type="InterPro" id="IPR029052">
    <property type="entry name" value="Metallo-depent_PP-like"/>
</dbReference>
<dbReference type="InterPro" id="IPR041796">
    <property type="entry name" value="Mre11_N"/>
</dbReference>
<dbReference type="Proteomes" id="UP001225646">
    <property type="component" value="Unassembled WGS sequence"/>
</dbReference>
<dbReference type="InterPro" id="IPR050535">
    <property type="entry name" value="DNA_Repair-Maintenance_Comp"/>
</dbReference>
<name>A0ABT9VNA9_9BACI</name>
<dbReference type="Pfam" id="PF00149">
    <property type="entry name" value="Metallophos"/>
    <property type="match status" value="1"/>
</dbReference>
<dbReference type="Gene3D" id="3.60.21.10">
    <property type="match status" value="1"/>
</dbReference>
<dbReference type="GO" id="GO:0004527">
    <property type="term" value="F:exonuclease activity"/>
    <property type="evidence" value="ECO:0007669"/>
    <property type="project" value="UniProtKB-KW"/>
</dbReference>
<evidence type="ECO:0000256" key="1">
    <source>
        <dbReference type="ARBA" id="ARBA00022801"/>
    </source>
</evidence>
<feature type="domain" description="Calcineurin-like phosphoesterase" evidence="2">
    <location>
        <begin position="5"/>
        <end position="202"/>
    </location>
</feature>
<dbReference type="CDD" id="cd00840">
    <property type="entry name" value="MPP_Mre11_N"/>
    <property type="match status" value="1"/>
</dbReference>
<evidence type="ECO:0000313" key="4">
    <source>
        <dbReference type="Proteomes" id="UP001225646"/>
    </source>
</evidence>
<dbReference type="SUPFAM" id="SSF56300">
    <property type="entry name" value="Metallo-dependent phosphatases"/>
    <property type="match status" value="1"/>
</dbReference>
<dbReference type="PIRSF" id="PIRSF033091">
    <property type="entry name" value="Pesterase_YhaO"/>
    <property type="match status" value="1"/>
</dbReference>
<organism evidence="3 4">
    <name type="scientific">Aeribacillus alveayuensis</name>
    <dbReference type="NCBI Taxonomy" id="279215"/>
    <lineage>
        <taxon>Bacteria</taxon>
        <taxon>Bacillati</taxon>
        <taxon>Bacillota</taxon>
        <taxon>Bacilli</taxon>
        <taxon>Bacillales</taxon>
        <taxon>Bacillaceae</taxon>
        <taxon>Aeribacillus</taxon>
    </lineage>
</organism>
<comment type="caution">
    <text evidence="3">The sequence shown here is derived from an EMBL/GenBank/DDBJ whole genome shotgun (WGS) entry which is preliminary data.</text>
</comment>
<dbReference type="PANTHER" id="PTHR30337:SF7">
    <property type="entry name" value="PHOSPHOESTERASE"/>
    <property type="match status" value="1"/>
</dbReference>
<accession>A0ABT9VNA9</accession>
<evidence type="ECO:0000313" key="3">
    <source>
        <dbReference type="EMBL" id="MDQ0162317.1"/>
    </source>
</evidence>
<dbReference type="RefSeq" id="WP_419151799.1">
    <property type="nucleotide sequence ID" value="NZ_JAUSTR010000004.1"/>
</dbReference>
<dbReference type="EMBL" id="JAUSTR010000004">
    <property type="protein sequence ID" value="MDQ0162317.1"/>
    <property type="molecule type" value="Genomic_DNA"/>
</dbReference>
<reference evidence="3 4" key="1">
    <citation type="submission" date="2023-07" db="EMBL/GenBank/DDBJ databases">
        <title>Genomic Encyclopedia of Type Strains, Phase IV (KMG-IV): sequencing the most valuable type-strain genomes for metagenomic binning, comparative biology and taxonomic classification.</title>
        <authorList>
            <person name="Goeker M."/>
        </authorList>
    </citation>
    <scope>NUCLEOTIDE SEQUENCE [LARGE SCALE GENOMIC DNA]</scope>
    <source>
        <strain evidence="3 4">DSM 19092</strain>
    </source>
</reference>
<proteinExistence type="predicted"/>
<protein>
    <submittedName>
        <fullName evidence="3">DNA repair exonuclease SbcCD nuclease subunit</fullName>
    </submittedName>
</protein>
<keyword evidence="1" id="KW-0378">Hydrolase</keyword>
<dbReference type="PANTHER" id="PTHR30337">
    <property type="entry name" value="COMPONENT OF ATP-DEPENDENT DSDNA EXONUCLEASE"/>
    <property type="match status" value="1"/>
</dbReference>
<keyword evidence="4" id="KW-1185">Reference proteome</keyword>
<dbReference type="InterPro" id="IPR004843">
    <property type="entry name" value="Calcineurin-like_PHP"/>
</dbReference>
<dbReference type="InterPro" id="IPR014576">
    <property type="entry name" value="Pesterase_YhaO"/>
</dbReference>
<keyword evidence="3" id="KW-0269">Exonuclease</keyword>